<gene>
    <name evidence="2" type="primary">KNAG0A04090</name>
    <name evidence="2" type="ordered locus">KNAG_0A04090</name>
</gene>
<keyword evidence="3" id="KW-1185">Reference proteome</keyword>
<protein>
    <submittedName>
        <fullName evidence="2">Uncharacterized protein</fullName>
    </submittedName>
</protein>
<dbReference type="HOGENOM" id="CLU_1635661_0_0_1"/>
<dbReference type="GeneID" id="34523723"/>
<name>J7REV2_HUIN7</name>
<dbReference type="AlphaFoldDB" id="J7REV2"/>
<dbReference type="Proteomes" id="UP000006310">
    <property type="component" value="Chromosome 1"/>
</dbReference>
<keyword evidence="1" id="KW-0812">Transmembrane</keyword>
<feature type="transmembrane region" description="Helical" evidence="1">
    <location>
        <begin position="134"/>
        <end position="152"/>
    </location>
</feature>
<keyword evidence="1" id="KW-1133">Transmembrane helix</keyword>
<feature type="transmembrane region" description="Helical" evidence="1">
    <location>
        <begin position="26"/>
        <end position="54"/>
    </location>
</feature>
<evidence type="ECO:0000313" key="3">
    <source>
        <dbReference type="Proteomes" id="UP000006310"/>
    </source>
</evidence>
<dbReference type="RefSeq" id="XP_022462334.1">
    <property type="nucleotide sequence ID" value="XM_022608418.1"/>
</dbReference>
<accession>J7REV2</accession>
<evidence type="ECO:0000256" key="1">
    <source>
        <dbReference type="SAM" id="Phobius"/>
    </source>
</evidence>
<evidence type="ECO:0000313" key="2">
    <source>
        <dbReference type="EMBL" id="CCK68088.1"/>
    </source>
</evidence>
<organism evidence="2 3">
    <name type="scientific">Huiozyma naganishii (strain ATCC MYA-139 / BCRC 22969 / CBS 8797 / KCTC 17520 / NBRC 10181 / NCYC 3082 / Yp74L-3)</name>
    <name type="common">Yeast</name>
    <name type="synonym">Kazachstania naganishii</name>
    <dbReference type="NCBI Taxonomy" id="1071383"/>
    <lineage>
        <taxon>Eukaryota</taxon>
        <taxon>Fungi</taxon>
        <taxon>Dikarya</taxon>
        <taxon>Ascomycota</taxon>
        <taxon>Saccharomycotina</taxon>
        <taxon>Saccharomycetes</taxon>
        <taxon>Saccharomycetales</taxon>
        <taxon>Saccharomycetaceae</taxon>
        <taxon>Huiozyma</taxon>
    </lineage>
</organism>
<proteinExistence type="predicted"/>
<dbReference type="KEGG" id="kng:KNAG_0A04090"/>
<reference evidence="3" key="2">
    <citation type="submission" date="2012-08" db="EMBL/GenBank/DDBJ databases">
        <title>Genome sequence of Kazachstania naganishii.</title>
        <authorList>
            <person name="Gordon J.L."/>
            <person name="Armisen D."/>
            <person name="Proux-Wera E."/>
            <person name="OhEigeartaigh S.S."/>
            <person name="Byrne K.P."/>
            <person name="Wolfe K.H."/>
        </authorList>
    </citation>
    <scope>NUCLEOTIDE SEQUENCE [LARGE SCALE GENOMIC DNA]</scope>
    <source>
        <strain evidence="3">ATCC MYA-139 / BCRC 22969 / CBS 8797 / CCRC 22969 / KCTC 17520 / NBRC 10181 / NCYC 3082</strain>
    </source>
</reference>
<reference evidence="2 3" key="1">
    <citation type="journal article" date="2011" name="Proc. Natl. Acad. Sci. U.S.A.">
        <title>Evolutionary erosion of yeast sex chromosomes by mating-type switching accidents.</title>
        <authorList>
            <person name="Gordon J.L."/>
            <person name="Armisen D."/>
            <person name="Proux-Wera E."/>
            <person name="Oheigeartaigh S.S."/>
            <person name="Byrne K.P."/>
            <person name="Wolfe K.H."/>
        </authorList>
    </citation>
    <scope>NUCLEOTIDE SEQUENCE [LARGE SCALE GENOMIC DNA]</scope>
    <source>
        <strain evidence="3">ATCC MYA-139 / BCRC 22969 / CBS 8797 / CCRC 22969 / KCTC 17520 / NBRC 10181 / NCYC 3082</strain>
    </source>
</reference>
<dbReference type="EMBL" id="HE978314">
    <property type="protein sequence ID" value="CCK68088.1"/>
    <property type="molecule type" value="Genomic_DNA"/>
</dbReference>
<sequence length="162" mass="18509">MRLEQISGEHIRVLCKILLRLSRNDICYYVCTLLFRSCVLSLLMASAVPAYVLALSFSVHRHTHFPLYDTSPGLTPSVRPPPEKICGRASRKKVSSLFSPSVLGRSPFHLSCNMSGEKVGKNIIMIFHCRKNKVLCYVMLCYYLFFLSFRFLSCFHHISIVS</sequence>
<keyword evidence="1" id="KW-0472">Membrane</keyword>